<keyword evidence="2" id="KW-0560">Oxidoreductase</keyword>
<dbReference type="PROSITE" id="PS00913">
    <property type="entry name" value="ADH_IRON_1"/>
    <property type="match status" value="1"/>
</dbReference>
<dbReference type="Proteomes" id="UP000185669">
    <property type="component" value="Unassembled WGS sequence"/>
</dbReference>
<gene>
    <name evidence="6" type="ORF">SAMN05421834_109138</name>
</gene>
<accession>A0A1N6WGE7</accession>
<dbReference type="OrthoDB" id="9804734at2"/>
<keyword evidence="7" id="KW-1185">Reference proteome</keyword>
<dbReference type="STRING" id="56779.SAMN05421834_109138"/>
<dbReference type="FunFam" id="3.40.50.1970:FF:000003">
    <property type="entry name" value="Alcohol dehydrogenase, iron-containing"/>
    <property type="match status" value="1"/>
</dbReference>
<dbReference type="GO" id="GO:0004022">
    <property type="term" value="F:alcohol dehydrogenase (NAD+) activity"/>
    <property type="evidence" value="ECO:0007669"/>
    <property type="project" value="TreeGrafter"/>
</dbReference>
<organism evidence="6 7">
    <name type="scientific">Halanaerobium kushneri</name>
    <dbReference type="NCBI Taxonomy" id="56779"/>
    <lineage>
        <taxon>Bacteria</taxon>
        <taxon>Bacillati</taxon>
        <taxon>Bacillota</taxon>
        <taxon>Clostridia</taxon>
        <taxon>Halanaerobiales</taxon>
        <taxon>Halanaerobiaceae</taxon>
        <taxon>Halanaerobium</taxon>
    </lineage>
</organism>
<evidence type="ECO:0000313" key="7">
    <source>
        <dbReference type="Proteomes" id="UP000185669"/>
    </source>
</evidence>
<dbReference type="EMBL" id="FTNC01000009">
    <property type="protein sequence ID" value="SIQ89082.1"/>
    <property type="molecule type" value="Genomic_DNA"/>
</dbReference>
<dbReference type="PANTHER" id="PTHR11496:SF102">
    <property type="entry name" value="ALCOHOL DEHYDROGENASE 4"/>
    <property type="match status" value="1"/>
</dbReference>
<reference evidence="7" key="1">
    <citation type="submission" date="2017-01" db="EMBL/GenBank/DDBJ databases">
        <authorList>
            <person name="Varghese N."/>
            <person name="Submissions S."/>
        </authorList>
    </citation>
    <scope>NUCLEOTIDE SEQUENCE [LARGE SCALE GENOMIC DNA]</scope>
    <source>
        <strain evidence="7">ATCC 700103</strain>
    </source>
</reference>
<protein>
    <submittedName>
        <fullName evidence="6">Alcohol dehydrogenase</fullName>
    </submittedName>
</protein>
<dbReference type="InterPro" id="IPR039697">
    <property type="entry name" value="Alcohol_dehydrogenase_Fe"/>
</dbReference>
<dbReference type="GO" id="GO:0046872">
    <property type="term" value="F:metal ion binding"/>
    <property type="evidence" value="ECO:0007669"/>
    <property type="project" value="InterPro"/>
</dbReference>
<dbReference type="AlphaFoldDB" id="A0A1N6WGE7"/>
<keyword evidence="3" id="KW-0520">NAD</keyword>
<dbReference type="PANTHER" id="PTHR11496">
    <property type="entry name" value="ALCOHOL DEHYDROGENASE"/>
    <property type="match status" value="1"/>
</dbReference>
<feature type="domain" description="Fe-containing alcohol dehydrogenase-like C-terminal" evidence="5">
    <location>
        <begin position="193"/>
        <end position="396"/>
    </location>
</feature>
<evidence type="ECO:0000259" key="5">
    <source>
        <dbReference type="Pfam" id="PF25137"/>
    </source>
</evidence>
<dbReference type="InterPro" id="IPR018211">
    <property type="entry name" value="ADH_Fe_CS"/>
</dbReference>
<dbReference type="InterPro" id="IPR056798">
    <property type="entry name" value="ADH_Fe_C"/>
</dbReference>
<evidence type="ECO:0000259" key="4">
    <source>
        <dbReference type="Pfam" id="PF00465"/>
    </source>
</evidence>
<dbReference type="SUPFAM" id="SSF56796">
    <property type="entry name" value="Dehydroquinate synthase-like"/>
    <property type="match status" value="1"/>
</dbReference>
<evidence type="ECO:0000256" key="1">
    <source>
        <dbReference type="ARBA" id="ARBA00007358"/>
    </source>
</evidence>
<dbReference type="Gene3D" id="3.40.50.1970">
    <property type="match status" value="1"/>
</dbReference>
<feature type="domain" description="Alcohol dehydrogenase iron-type/glycerol dehydrogenase GldA" evidence="4">
    <location>
        <begin position="12"/>
        <end position="182"/>
    </location>
</feature>
<evidence type="ECO:0000313" key="6">
    <source>
        <dbReference type="EMBL" id="SIQ89082.1"/>
    </source>
</evidence>
<comment type="similarity">
    <text evidence="1">Belongs to the iron-containing alcohol dehydrogenase family.</text>
</comment>
<dbReference type="Gene3D" id="1.20.1090.10">
    <property type="entry name" value="Dehydroquinate synthase-like - alpha domain"/>
    <property type="match status" value="1"/>
</dbReference>
<proteinExistence type="inferred from homology"/>
<dbReference type="Pfam" id="PF25137">
    <property type="entry name" value="ADH_Fe_C"/>
    <property type="match status" value="1"/>
</dbReference>
<evidence type="ECO:0000256" key="2">
    <source>
        <dbReference type="ARBA" id="ARBA00023002"/>
    </source>
</evidence>
<dbReference type="Pfam" id="PF00465">
    <property type="entry name" value="Fe-ADH"/>
    <property type="match status" value="1"/>
</dbReference>
<sequence length="396" mass="42893">MKTPNYFEFFSPVKINSGEQALSTLNYELEQLHVSNPLILTNQTLDELKILDILLSYMTKIDINPRQIIKTVPNQATLETVQKASHRYRELSCDGIIALGGEAIIDTAKGVNLTISENVDDLTKLTGIETAHGDMQPFIVIPTTSGTGSEAALSAVISDSKGENSLEFMSSKLMPDLAVIDPRMTFVLPPRLTASTGVDALVHAVEAYTGLQTNPLSDAYSFAALKLIGQNLEQLVSDVNNKKLRLAMNNAALMAGIAFSNSHAGVIHAIGDACEKISEVSHGDALAVLLPHGMFYNLKFEYCRNSYQDILLALAGSEKFVNTAAEDRALMAVDAVVGILSELRFLTGIPVRLEEIGVKRSEFNLIVDKAMHNSALLNSAGNVKRSDIVTILEAAF</sequence>
<dbReference type="CDD" id="cd14865">
    <property type="entry name" value="Fe-ADH-like"/>
    <property type="match status" value="1"/>
</dbReference>
<dbReference type="RefSeq" id="WP_076544850.1">
    <property type="nucleotide sequence ID" value="NZ_FTNC01000009.1"/>
</dbReference>
<dbReference type="InterPro" id="IPR001670">
    <property type="entry name" value="ADH_Fe/GldA"/>
</dbReference>
<evidence type="ECO:0000256" key="3">
    <source>
        <dbReference type="ARBA" id="ARBA00023027"/>
    </source>
</evidence>
<name>A0A1N6WGE7_9FIRM</name>